<evidence type="ECO:0000313" key="3">
    <source>
        <dbReference type="Proteomes" id="UP000649075"/>
    </source>
</evidence>
<evidence type="ECO:0000256" key="1">
    <source>
        <dbReference type="ARBA" id="ARBA00009580"/>
    </source>
</evidence>
<protein>
    <submittedName>
        <fullName evidence="2">Tyrosine-protein phosphatase</fullName>
    </submittedName>
</protein>
<accession>A0ABR7KG96</accession>
<name>A0ABR7KG96_9FIRM</name>
<dbReference type="InterPro" id="IPR026893">
    <property type="entry name" value="Tyr/Ser_Pase_IphP-type"/>
</dbReference>
<dbReference type="PROSITE" id="PS00383">
    <property type="entry name" value="TYR_PHOSPHATASE_1"/>
    <property type="match status" value="1"/>
</dbReference>
<dbReference type="Proteomes" id="UP000649075">
    <property type="component" value="Unassembled WGS sequence"/>
</dbReference>
<dbReference type="InterPro" id="IPR029021">
    <property type="entry name" value="Prot-tyrosine_phosphatase-like"/>
</dbReference>
<keyword evidence="3" id="KW-1185">Reference proteome</keyword>
<gene>
    <name evidence="2" type="ORF">H8911_01610</name>
</gene>
<dbReference type="Pfam" id="PF13350">
    <property type="entry name" value="Y_phosphatase3"/>
    <property type="match status" value="1"/>
</dbReference>
<dbReference type="SUPFAM" id="SSF52799">
    <property type="entry name" value="(Phosphotyrosine protein) phosphatases II"/>
    <property type="match status" value="1"/>
</dbReference>
<reference evidence="2 3" key="1">
    <citation type="submission" date="2020-08" db="EMBL/GenBank/DDBJ databases">
        <authorList>
            <person name="Liu C."/>
            <person name="Sun Q."/>
        </authorList>
    </citation>
    <scope>NUCLEOTIDE SEQUENCE [LARGE SCALE GENOMIC DNA]</scope>
    <source>
        <strain evidence="2 3">L34</strain>
    </source>
</reference>
<evidence type="ECO:0000313" key="2">
    <source>
        <dbReference type="EMBL" id="MBC6011456.1"/>
    </source>
</evidence>
<sequence>MRFSNFRDLHDVYPKIREKKLFRSEAPFDFQKEDWDELYNLGVRTIIDFRSDSEREEDNYVCDPRFTRHNWCCLMPETGINDFYFPRLVTKQSSTEEIIGLSSFIVNGYKVIPFSNTAYQNMFSLMETTDDGILFHCGGGKDRTGIFAALVLSLFGCDKQTIFDDYLKSNESVKNHLMPKLLQSDYPQPVKDTLMYVCSVHTELLESSFEAILQKYDSLEEYFDSEYKLNRDLLFKKYVI</sequence>
<dbReference type="Gene3D" id="3.90.190.10">
    <property type="entry name" value="Protein tyrosine phosphatase superfamily"/>
    <property type="match status" value="1"/>
</dbReference>
<dbReference type="RefSeq" id="WP_186998490.1">
    <property type="nucleotide sequence ID" value="NZ_JACRWH010000003.1"/>
</dbReference>
<dbReference type="EMBL" id="JACRWH010000003">
    <property type="protein sequence ID" value="MBC6011456.1"/>
    <property type="molecule type" value="Genomic_DNA"/>
</dbReference>
<organism evidence="2 3">
    <name type="scientific">Holdemanella hominis</name>
    <dbReference type="NCBI Taxonomy" id="2764327"/>
    <lineage>
        <taxon>Bacteria</taxon>
        <taxon>Bacillati</taxon>
        <taxon>Bacillota</taxon>
        <taxon>Erysipelotrichia</taxon>
        <taxon>Erysipelotrichales</taxon>
        <taxon>Erysipelotrichaceae</taxon>
        <taxon>Holdemanella</taxon>
    </lineage>
</organism>
<dbReference type="PANTHER" id="PTHR31126:SF1">
    <property type="entry name" value="TYROSINE SPECIFIC PROTEIN PHOSPHATASES DOMAIN-CONTAINING PROTEIN"/>
    <property type="match status" value="1"/>
</dbReference>
<dbReference type="PANTHER" id="PTHR31126">
    <property type="entry name" value="TYROSINE-PROTEIN PHOSPHATASE"/>
    <property type="match status" value="1"/>
</dbReference>
<comment type="similarity">
    <text evidence="1">Belongs to the protein-tyrosine phosphatase family.</text>
</comment>
<comment type="caution">
    <text evidence="2">The sequence shown here is derived from an EMBL/GenBank/DDBJ whole genome shotgun (WGS) entry which is preliminary data.</text>
</comment>
<proteinExistence type="inferred from homology"/>
<dbReference type="InterPro" id="IPR016130">
    <property type="entry name" value="Tyr_Pase_AS"/>
</dbReference>